<name>A0ABD0YUU2_9HEMI</name>
<feature type="transmembrane region" description="Helical" evidence="1">
    <location>
        <begin position="94"/>
        <end position="115"/>
    </location>
</feature>
<keyword evidence="3" id="KW-1185">Reference proteome</keyword>
<accession>A0ABD0YUU2</accession>
<feature type="transmembrane region" description="Helical" evidence="1">
    <location>
        <begin position="170"/>
        <end position="187"/>
    </location>
</feature>
<sequence length="423" mass="47042">MYSHSDCVDYQSAPSLLRSGELVRSREGVFVCFSLFGIFPFSFEDNARGERCVVRSKTLSVVPVFSLLLVVLNYISIVNNALNGTQLIRSMSSFVYNSCVFVSLVTGLLGAGRTLEIFNFLLSSDSTAPPGRRYTFYYGVVVQLVVHRAVEVLVYVSVAEDPSFEEVLSIFLYVVPFAHLLFFALVLQQFRMSYADLGQSLAEIRSATEVRSVRLRYVSVTRALNSAVSCYGAANFAIVSGVTVHLVETVHGMVERLGRGSTEDDLRFGRLVVSASEGVLLLINLTVCQRHTHSPAGIPMRYNATLPITEVQLPPPTERDVFPWLFSSPVVVYRPSNFITDNLRPKLQNESLAETILNTGIDTIDTSTLHEMVEFVEDVSRYRVNISANRCFTIDASLMFSIFGILTSYILVIAPLESIKNKD</sequence>
<keyword evidence="1" id="KW-0812">Transmembrane</keyword>
<reference evidence="2 3" key="1">
    <citation type="submission" date="2024-07" db="EMBL/GenBank/DDBJ databases">
        <title>Chromosome-level genome assembly of the water stick insect Ranatra chinensis (Heteroptera: Nepidae).</title>
        <authorList>
            <person name="Liu X."/>
        </authorList>
    </citation>
    <scope>NUCLEOTIDE SEQUENCE [LARGE SCALE GENOMIC DNA]</scope>
    <source>
        <strain evidence="2">Cailab_2021Rc</strain>
        <tissue evidence="2">Muscle</tissue>
    </source>
</reference>
<keyword evidence="1" id="KW-1133">Transmembrane helix</keyword>
<evidence type="ECO:0000313" key="3">
    <source>
        <dbReference type="Proteomes" id="UP001558652"/>
    </source>
</evidence>
<feature type="transmembrane region" description="Helical" evidence="1">
    <location>
        <begin position="136"/>
        <end position="158"/>
    </location>
</feature>
<protein>
    <recommendedName>
        <fullName evidence="4">Gustatory receptor</fullName>
    </recommendedName>
</protein>
<evidence type="ECO:0000256" key="1">
    <source>
        <dbReference type="SAM" id="Phobius"/>
    </source>
</evidence>
<dbReference type="Proteomes" id="UP001558652">
    <property type="component" value="Unassembled WGS sequence"/>
</dbReference>
<gene>
    <name evidence="2" type="ORF">AAG570_003293</name>
</gene>
<proteinExistence type="predicted"/>
<feature type="transmembrane region" description="Helical" evidence="1">
    <location>
        <begin position="391"/>
        <end position="414"/>
    </location>
</feature>
<comment type="caution">
    <text evidence="2">The sequence shown here is derived from an EMBL/GenBank/DDBJ whole genome shotgun (WGS) entry which is preliminary data.</text>
</comment>
<keyword evidence="1" id="KW-0472">Membrane</keyword>
<evidence type="ECO:0000313" key="2">
    <source>
        <dbReference type="EMBL" id="KAL1122969.1"/>
    </source>
</evidence>
<evidence type="ECO:0008006" key="4">
    <source>
        <dbReference type="Google" id="ProtNLM"/>
    </source>
</evidence>
<dbReference type="AlphaFoldDB" id="A0ABD0YUU2"/>
<organism evidence="2 3">
    <name type="scientific">Ranatra chinensis</name>
    <dbReference type="NCBI Taxonomy" id="642074"/>
    <lineage>
        <taxon>Eukaryota</taxon>
        <taxon>Metazoa</taxon>
        <taxon>Ecdysozoa</taxon>
        <taxon>Arthropoda</taxon>
        <taxon>Hexapoda</taxon>
        <taxon>Insecta</taxon>
        <taxon>Pterygota</taxon>
        <taxon>Neoptera</taxon>
        <taxon>Paraneoptera</taxon>
        <taxon>Hemiptera</taxon>
        <taxon>Heteroptera</taxon>
        <taxon>Panheteroptera</taxon>
        <taxon>Nepomorpha</taxon>
        <taxon>Nepidae</taxon>
        <taxon>Ranatrinae</taxon>
        <taxon>Ranatra</taxon>
    </lineage>
</organism>
<dbReference type="EMBL" id="JBFDAA010000013">
    <property type="protein sequence ID" value="KAL1122969.1"/>
    <property type="molecule type" value="Genomic_DNA"/>
</dbReference>
<feature type="transmembrane region" description="Helical" evidence="1">
    <location>
        <begin position="59"/>
        <end position="82"/>
    </location>
</feature>